<dbReference type="FunFam" id="2.60.40.10:FF:000142">
    <property type="entry name" value="V-set domain-containing T-cell activation inhibitor 1"/>
    <property type="match status" value="1"/>
</dbReference>
<dbReference type="GO" id="GO:0001817">
    <property type="term" value="P:regulation of cytokine production"/>
    <property type="evidence" value="ECO:0007669"/>
    <property type="project" value="TreeGrafter"/>
</dbReference>
<feature type="domain" description="Ig-like" evidence="7">
    <location>
        <begin position="15"/>
        <end position="121"/>
    </location>
</feature>
<reference evidence="8" key="1">
    <citation type="submission" date="2025-08" db="UniProtKB">
        <authorList>
            <consortium name="Ensembl"/>
        </authorList>
    </citation>
    <scope>IDENTIFICATION</scope>
</reference>
<keyword evidence="5" id="KW-0325">Glycoprotein</keyword>
<evidence type="ECO:0000256" key="1">
    <source>
        <dbReference type="ARBA" id="ARBA00004370"/>
    </source>
</evidence>
<evidence type="ECO:0000313" key="9">
    <source>
        <dbReference type="Proteomes" id="UP000694621"/>
    </source>
</evidence>
<evidence type="ECO:0000256" key="3">
    <source>
        <dbReference type="ARBA" id="ARBA00023136"/>
    </source>
</evidence>
<dbReference type="GO" id="GO:0050863">
    <property type="term" value="P:regulation of T cell activation"/>
    <property type="evidence" value="ECO:0007669"/>
    <property type="project" value="UniProtKB-ARBA"/>
</dbReference>
<keyword evidence="4" id="KW-1015">Disulfide bond</keyword>
<dbReference type="SUPFAM" id="SSF48726">
    <property type="entry name" value="Immunoglobulin"/>
    <property type="match status" value="1"/>
</dbReference>
<dbReference type="Pfam" id="PF07686">
    <property type="entry name" value="V-set"/>
    <property type="match status" value="1"/>
</dbReference>
<comment type="subcellular location">
    <subcellularLocation>
        <location evidence="1">Membrane</location>
    </subcellularLocation>
</comment>
<dbReference type="InterPro" id="IPR050504">
    <property type="entry name" value="IgSF_BTN/MOG"/>
</dbReference>
<dbReference type="Gene3D" id="2.60.40.10">
    <property type="entry name" value="Immunoglobulins"/>
    <property type="match status" value="1"/>
</dbReference>
<name>A0A8B9GP31_ASTMX</name>
<protein>
    <recommendedName>
        <fullName evidence="7">Ig-like domain-containing protein</fullName>
    </recommendedName>
</protein>
<evidence type="ECO:0000256" key="5">
    <source>
        <dbReference type="ARBA" id="ARBA00023180"/>
    </source>
</evidence>
<keyword evidence="3" id="KW-0472">Membrane</keyword>
<keyword evidence="2" id="KW-0732">Signal</keyword>
<dbReference type="GO" id="GO:0005102">
    <property type="term" value="F:signaling receptor binding"/>
    <property type="evidence" value="ECO:0007669"/>
    <property type="project" value="TreeGrafter"/>
</dbReference>
<evidence type="ECO:0000256" key="2">
    <source>
        <dbReference type="ARBA" id="ARBA00022729"/>
    </source>
</evidence>
<proteinExistence type="predicted"/>
<evidence type="ECO:0000256" key="6">
    <source>
        <dbReference type="ARBA" id="ARBA00023319"/>
    </source>
</evidence>
<sequence length="136" mass="15564">FTMPYNCLCVRKNRPLLNHNFKVVGPDAPLVVEVDEDLVLPCSLHPNISAVDMTVEWERTDLYQTDNLVHVFKDFGDINDNQRQSYRGRTALFKEELLRGNTSLKLSAVQPSDEGVYKCIVCCLDVSCIYSMDFTR</sequence>
<evidence type="ECO:0000259" key="7">
    <source>
        <dbReference type="PROSITE" id="PS50835"/>
    </source>
</evidence>
<dbReference type="InterPro" id="IPR007110">
    <property type="entry name" value="Ig-like_dom"/>
</dbReference>
<dbReference type="InterPro" id="IPR036179">
    <property type="entry name" value="Ig-like_dom_sf"/>
</dbReference>
<dbReference type="SMART" id="SM00406">
    <property type="entry name" value="IGv"/>
    <property type="match status" value="1"/>
</dbReference>
<dbReference type="Proteomes" id="UP000694621">
    <property type="component" value="Unplaced"/>
</dbReference>
<dbReference type="PROSITE" id="PS50835">
    <property type="entry name" value="IG_LIKE"/>
    <property type="match status" value="1"/>
</dbReference>
<dbReference type="InterPro" id="IPR013106">
    <property type="entry name" value="Ig_V-set"/>
</dbReference>
<dbReference type="AlphaFoldDB" id="A0A8B9GP31"/>
<evidence type="ECO:0000256" key="4">
    <source>
        <dbReference type="ARBA" id="ARBA00023157"/>
    </source>
</evidence>
<dbReference type="InterPro" id="IPR013783">
    <property type="entry name" value="Ig-like_fold"/>
</dbReference>
<dbReference type="GO" id="GO:0050852">
    <property type="term" value="P:T cell receptor signaling pathway"/>
    <property type="evidence" value="ECO:0007669"/>
    <property type="project" value="TreeGrafter"/>
</dbReference>
<dbReference type="GO" id="GO:1903037">
    <property type="term" value="P:regulation of leukocyte cell-cell adhesion"/>
    <property type="evidence" value="ECO:0007669"/>
    <property type="project" value="UniProtKB-ARBA"/>
</dbReference>
<keyword evidence="6" id="KW-0393">Immunoglobulin domain</keyword>
<dbReference type="PANTHER" id="PTHR24100">
    <property type="entry name" value="BUTYROPHILIN"/>
    <property type="match status" value="1"/>
</dbReference>
<accession>A0A8B9GP31</accession>
<dbReference type="Ensembl" id="ENSAMXT00005000821.1">
    <property type="protein sequence ID" value="ENSAMXP00005000729.1"/>
    <property type="gene ID" value="ENSAMXG00005000453.1"/>
</dbReference>
<evidence type="ECO:0000313" key="8">
    <source>
        <dbReference type="Ensembl" id="ENSAMXP00005000729.1"/>
    </source>
</evidence>
<dbReference type="GO" id="GO:0009897">
    <property type="term" value="C:external side of plasma membrane"/>
    <property type="evidence" value="ECO:0007669"/>
    <property type="project" value="TreeGrafter"/>
</dbReference>
<organism evidence="8 9">
    <name type="scientific">Astyanax mexicanus</name>
    <name type="common">Blind cave fish</name>
    <name type="synonym">Astyanax fasciatus mexicanus</name>
    <dbReference type="NCBI Taxonomy" id="7994"/>
    <lineage>
        <taxon>Eukaryota</taxon>
        <taxon>Metazoa</taxon>
        <taxon>Chordata</taxon>
        <taxon>Craniata</taxon>
        <taxon>Vertebrata</taxon>
        <taxon>Euteleostomi</taxon>
        <taxon>Actinopterygii</taxon>
        <taxon>Neopterygii</taxon>
        <taxon>Teleostei</taxon>
        <taxon>Ostariophysi</taxon>
        <taxon>Characiformes</taxon>
        <taxon>Characoidei</taxon>
        <taxon>Acestrorhamphidae</taxon>
        <taxon>Acestrorhamphinae</taxon>
        <taxon>Astyanax</taxon>
    </lineage>
</organism>